<organism evidence="1 2">
    <name type="scientific">Acrobeloides nanus</name>
    <dbReference type="NCBI Taxonomy" id="290746"/>
    <lineage>
        <taxon>Eukaryota</taxon>
        <taxon>Metazoa</taxon>
        <taxon>Ecdysozoa</taxon>
        <taxon>Nematoda</taxon>
        <taxon>Chromadorea</taxon>
        <taxon>Rhabditida</taxon>
        <taxon>Tylenchina</taxon>
        <taxon>Cephalobomorpha</taxon>
        <taxon>Cephaloboidea</taxon>
        <taxon>Cephalobidae</taxon>
        <taxon>Acrobeloides</taxon>
    </lineage>
</organism>
<dbReference type="WBParaSite" id="ACRNAN_scaffold17123.g12666.t1">
    <property type="protein sequence ID" value="ACRNAN_scaffold17123.g12666.t1"/>
    <property type="gene ID" value="ACRNAN_scaffold17123.g12666"/>
</dbReference>
<name>A0A914D0L9_9BILA</name>
<protein>
    <submittedName>
        <fullName evidence="2">Uncharacterized protein</fullName>
    </submittedName>
</protein>
<accession>A0A914D0L9</accession>
<proteinExistence type="predicted"/>
<dbReference type="Proteomes" id="UP000887540">
    <property type="component" value="Unplaced"/>
</dbReference>
<evidence type="ECO:0000313" key="2">
    <source>
        <dbReference type="WBParaSite" id="ACRNAN_scaffold17123.g12666.t1"/>
    </source>
</evidence>
<reference evidence="2" key="1">
    <citation type="submission" date="2022-11" db="UniProtKB">
        <authorList>
            <consortium name="WormBaseParasite"/>
        </authorList>
    </citation>
    <scope>IDENTIFICATION</scope>
</reference>
<keyword evidence="1" id="KW-1185">Reference proteome</keyword>
<sequence length="38" mass="4452">NLRWSDVPTELENSFNHLIQLNNVQKIKKINVDVEICS</sequence>
<evidence type="ECO:0000313" key="1">
    <source>
        <dbReference type="Proteomes" id="UP000887540"/>
    </source>
</evidence>
<dbReference type="AlphaFoldDB" id="A0A914D0L9"/>